<keyword evidence="2" id="KW-1185">Reference proteome</keyword>
<protein>
    <submittedName>
        <fullName evidence="1">Uncharacterized protein</fullName>
    </submittedName>
</protein>
<comment type="caution">
    <text evidence="1">The sequence shown here is derived from an EMBL/GenBank/DDBJ whole genome shotgun (WGS) entry which is preliminary data.</text>
</comment>
<proteinExistence type="predicted"/>
<gene>
    <name evidence="1" type="ORF">AcdelDRAFT_2515</name>
</gene>
<name>C5T6I5_ACIDE</name>
<sequence length="51" mass="5620">MPATHPAQPRPWLQMLAAERAHAMRGVHRSLGVHRLGAAPALCFEPLFPHS</sequence>
<dbReference type="PATRIC" id="fig|573060.9.peg.2559"/>
<dbReference type="AlphaFoldDB" id="C5T6I5"/>
<accession>C5T6I5</accession>
<dbReference type="EMBL" id="ACQT01000087">
    <property type="protein sequence ID" value="EER59898.1"/>
    <property type="molecule type" value="Genomic_DNA"/>
</dbReference>
<evidence type="ECO:0000313" key="1">
    <source>
        <dbReference type="EMBL" id="EER59898.1"/>
    </source>
</evidence>
<organism evidence="1 2">
    <name type="scientific">Acidovorax delafieldii 2AN</name>
    <dbReference type="NCBI Taxonomy" id="573060"/>
    <lineage>
        <taxon>Bacteria</taxon>
        <taxon>Pseudomonadati</taxon>
        <taxon>Pseudomonadota</taxon>
        <taxon>Betaproteobacteria</taxon>
        <taxon>Burkholderiales</taxon>
        <taxon>Comamonadaceae</taxon>
        <taxon>Acidovorax</taxon>
    </lineage>
</organism>
<evidence type="ECO:0000313" key="2">
    <source>
        <dbReference type="Proteomes" id="UP000003856"/>
    </source>
</evidence>
<dbReference type="Proteomes" id="UP000003856">
    <property type="component" value="Unassembled WGS sequence"/>
</dbReference>
<reference evidence="1 2" key="1">
    <citation type="submission" date="2009-05" db="EMBL/GenBank/DDBJ databases">
        <title>The draft genome of Acidovorax delafieldii 2AN.</title>
        <authorList>
            <consortium name="US DOE Joint Genome Institute (JGI-PGF)"/>
            <person name="Lucas S."/>
            <person name="Copeland A."/>
            <person name="Lapidus A."/>
            <person name="Glavina del Rio T."/>
            <person name="Tice H."/>
            <person name="Bruce D."/>
            <person name="Goodwin L."/>
            <person name="Pitluck S."/>
            <person name="Larimer F."/>
            <person name="Land M.L."/>
            <person name="Hauser L."/>
            <person name="Shelobolina E.S."/>
            <person name="Picardal F."/>
            <person name="Roden E."/>
            <person name="Emerson D."/>
        </authorList>
    </citation>
    <scope>NUCLEOTIDE SEQUENCE [LARGE SCALE GENOMIC DNA]</scope>
    <source>
        <strain evidence="1 2">2AN</strain>
    </source>
</reference>